<dbReference type="EMBL" id="SZYD01000018">
    <property type="protein sequence ID" value="KAD2804700.1"/>
    <property type="molecule type" value="Genomic_DNA"/>
</dbReference>
<dbReference type="AlphaFoldDB" id="A0A5N6LTA1"/>
<sequence length="86" mass="9646">MRGKIVKPVHTKEQLYSSSPPLNDVKSSAPLEEKVEDEEEKSEDRPPTIVLCEEEGVAVGDEERLFTSNAIVGTTMINKTDQFRKI</sequence>
<protein>
    <submittedName>
        <fullName evidence="2">Uncharacterized protein</fullName>
    </submittedName>
</protein>
<evidence type="ECO:0000313" key="3">
    <source>
        <dbReference type="Proteomes" id="UP000326396"/>
    </source>
</evidence>
<dbReference type="Proteomes" id="UP000326396">
    <property type="component" value="Linkage Group LG8"/>
</dbReference>
<comment type="caution">
    <text evidence="2">The sequence shown here is derived from an EMBL/GenBank/DDBJ whole genome shotgun (WGS) entry which is preliminary data.</text>
</comment>
<feature type="region of interest" description="Disordered" evidence="1">
    <location>
        <begin position="1"/>
        <end position="47"/>
    </location>
</feature>
<accession>A0A5N6LTA1</accession>
<name>A0A5N6LTA1_9ASTR</name>
<proteinExistence type="predicted"/>
<gene>
    <name evidence="2" type="ORF">E3N88_38077</name>
</gene>
<evidence type="ECO:0000313" key="2">
    <source>
        <dbReference type="EMBL" id="KAD2804700.1"/>
    </source>
</evidence>
<keyword evidence="3" id="KW-1185">Reference proteome</keyword>
<reference evidence="2 3" key="1">
    <citation type="submission" date="2019-05" db="EMBL/GenBank/DDBJ databases">
        <title>Mikania micrantha, genome provides insights into the molecular mechanism of rapid growth.</title>
        <authorList>
            <person name="Liu B."/>
        </authorList>
    </citation>
    <scope>NUCLEOTIDE SEQUENCE [LARGE SCALE GENOMIC DNA]</scope>
    <source>
        <strain evidence="2">NLD-2019</strain>
        <tissue evidence="2">Leaf</tissue>
    </source>
</reference>
<organism evidence="2 3">
    <name type="scientific">Mikania micrantha</name>
    <name type="common">bitter vine</name>
    <dbReference type="NCBI Taxonomy" id="192012"/>
    <lineage>
        <taxon>Eukaryota</taxon>
        <taxon>Viridiplantae</taxon>
        <taxon>Streptophyta</taxon>
        <taxon>Embryophyta</taxon>
        <taxon>Tracheophyta</taxon>
        <taxon>Spermatophyta</taxon>
        <taxon>Magnoliopsida</taxon>
        <taxon>eudicotyledons</taxon>
        <taxon>Gunneridae</taxon>
        <taxon>Pentapetalae</taxon>
        <taxon>asterids</taxon>
        <taxon>campanulids</taxon>
        <taxon>Asterales</taxon>
        <taxon>Asteraceae</taxon>
        <taxon>Asteroideae</taxon>
        <taxon>Heliantheae alliance</taxon>
        <taxon>Eupatorieae</taxon>
        <taxon>Mikania</taxon>
    </lineage>
</organism>
<evidence type="ECO:0000256" key="1">
    <source>
        <dbReference type="SAM" id="MobiDB-lite"/>
    </source>
</evidence>